<evidence type="ECO:0000256" key="2">
    <source>
        <dbReference type="RuleBase" id="RU362116"/>
    </source>
</evidence>
<name>A0ABS4GMF7_9BACL</name>
<dbReference type="InterPro" id="IPR001444">
    <property type="entry name" value="Flag_bb_rod_N"/>
</dbReference>
<reference evidence="6 7" key="1">
    <citation type="submission" date="2021-03" db="EMBL/GenBank/DDBJ databases">
        <title>Genomic Encyclopedia of Type Strains, Phase IV (KMG-IV): sequencing the most valuable type-strain genomes for metagenomic binning, comparative biology and taxonomic classification.</title>
        <authorList>
            <person name="Goeker M."/>
        </authorList>
    </citation>
    <scope>NUCLEOTIDE SEQUENCE [LARGE SCALE GENOMIC DNA]</scope>
    <source>
        <strain evidence="6 7">DSM 24738</strain>
    </source>
</reference>
<dbReference type="InterPro" id="IPR020013">
    <property type="entry name" value="Flagellar_FlgE/F/G"/>
</dbReference>
<feature type="domain" description="Flagellar basal-body/hook protein C-terminal" evidence="4">
    <location>
        <begin position="241"/>
        <end position="285"/>
    </location>
</feature>
<proteinExistence type="inferred from homology"/>
<feature type="domain" description="Flagellar hook protein FlgE/F/G-like D1" evidence="5">
    <location>
        <begin position="97"/>
        <end position="174"/>
    </location>
</feature>
<protein>
    <submittedName>
        <fullName evidence="6">Flagellar basal-body rod protein FlgG</fullName>
    </submittedName>
</protein>
<comment type="similarity">
    <text evidence="1 2">Belongs to the flagella basal body rod proteins family.</text>
</comment>
<keyword evidence="6" id="KW-0282">Flagellum</keyword>
<organism evidence="6 7">
    <name type="scientific">Ammoniphilus resinae</name>
    <dbReference type="NCBI Taxonomy" id="861532"/>
    <lineage>
        <taxon>Bacteria</taxon>
        <taxon>Bacillati</taxon>
        <taxon>Bacillota</taxon>
        <taxon>Bacilli</taxon>
        <taxon>Bacillales</taxon>
        <taxon>Paenibacillaceae</taxon>
        <taxon>Aneurinibacillus group</taxon>
        <taxon>Ammoniphilus</taxon>
    </lineage>
</organism>
<dbReference type="InterPro" id="IPR010930">
    <property type="entry name" value="Flg_bb/hook_C_dom"/>
</dbReference>
<comment type="caution">
    <text evidence="6">The sequence shown here is derived from an EMBL/GenBank/DDBJ whole genome shotgun (WGS) entry which is preliminary data.</text>
</comment>
<evidence type="ECO:0000259" key="3">
    <source>
        <dbReference type="Pfam" id="PF00460"/>
    </source>
</evidence>
<evidence type="ECO:0000256" key="1">
    <source>
        <dbReference type="ARBA" id="ARBA00009677"/>
    </source>
</evidence>
<evidence type="ECO:0000313" key="7">
    <source>
        <dbReference type="Proteomes" id="UP001519343"/>
    </source>
</evidence>
<feature type="domain" description="Flagellar basal body rod protein N-terminal" evidence="3">
    <location>
        <begin position="5"/>
        <end position="35"/>
    </location>
</feature>
<accession>A0ABS4GMF7</accession>
<dbReference type="InterPro" id="IPR053967">
    <property type="entry name" value="LlgE_F_G-like_D1"/>
</dbReference>
<gene>
    <name evidence="6" type="ORF">J2Z37_001456</name>
</gene>
<dbReference type="InterPro" id="IPR037925">
    <property type="entry name" value="FlgE/F/G-like"/>
</dbReference>
<keyword evidence="6" id="KW-0966">Cell projection</keyword>
<dbReference type="RefSeq" id="WP_209809556.1">
    <property type="nucleotide sequence ID" value="NZ_JAGGKT010000003.1"/>
</dbReference>
<dbReference type="PANTHER" id="PTHR30435:SF19">
    <property type="entry name" value="FLAGELLAR BASAL-BODY ROD PROTEIN FLGG"/>
    <property type="match status" value="1"/>
</dbReference>
<evidence type="ECO:0000313" key="6">
    <source>
        <dbReference type="EMBL" id="MBP1931455.1"/>
    </source>
</evidence>
<evidence type="ECO:0000259" key="5">
    <source>
        <dbReference type="Pfam" id="PF22692"/>
    </source>
</evidence>
<dbReference type="Proteomes" id="UP001519343">
    <property type="component" value="Unassembled WGS sequence"/>
</dbReference>
<dbReference type="Pfam" id="PF06429">
    <property type="entry name" value="Flg_bbr_C"/>
    <property type="match status" value="1"/>
</dbReference>
<keyword evidence="6" id="KW-0969">Cilium</keyword>
<dbReference type="Pfam" id="PF22692">
    <property type="entry name" value="LlgE_F_G_D1"/>
    <property type="match status" value="1"/>
</dbReference>
<dbReference type="EMBL" id="JAGGKT010000003">
    <property type="protein sequence ID" value="MBP1931455.1"/>
    <property type="molecule type" value="Genomic_DNA"/>
</dbReference>
<comment type="subcellular location">
    <subcellularLocation>
        <location evidence="2">Bacterial flagellum basal body</location>
    </subcellularLocation>
</comment>
<keyword evidence="2" id="KW-0975">Bacterial flagellum</keyword>
<evidence type="ECO:0000259" key="4">
    <source>
        <dbReference type="Pfam" id="PF06429"/>
    </source>
</evidence>
<dbReference type="NCBIfam" id="TIGR03506">
    <property type="entry name" value="FlgEFG_subfam"/>
    <property type="match status" value="1"/>
</dbReference>
<sequence length="289" mass="32112">MNLSMYISRSALHSYQQKLDTGAQNVANANTVGYKKRDAVFSENLATEIKNQFEDEKEIGRLTPNGIRTGFGVHLGQTAINMQQGNVQETDNPFDFMIEGRGFFQVSHPSGPDKDGPSEIRYTRDGSFKLTPSFWGDTNYLVNSQGDYLLDDFGDRIEVPTGYDVKISGNGEIYFYNQNNPDDFYTNYTQIGVVDIANPQLLQNVGGNQYVLREDLLGQGVTVNDLVQTMDLSAEGSPKIRQGALETSNVDLAKEMTEMMIAQKGFQLNSRAISYADQMMGIANGIFRG</sequence>
<dbReference type="SUPFAM" id="SSF117143">
    <property type="entry name" value="Flagellar hook protein flgE"/>
    <property type="match status" value="1"/>
</dbReference>
<dbReference type="Pfam" id="PF00460">
    <property type="entry name" value="Flg_bb_rod"/>
    <property type="match status" value="1"/>
</dbReference>
<dbReference type="PANTHER" id="PTHR30435">
    <property type="entry name" value="FLAGELLAR PROTEIN"/>
    <property type="match status" value="1"/>
</dbReference>
<keyword evidence="7" id="KW-1185">Reference proteome</keyword>